<dbReference type="GO" id="GO:0031201">
    <property type="term" value="C:SNARE complex"/>
    <property type="evidence" value="ECO:0007669"/>
    <property type="project" value="InterPro"/>
</dbReference>
<dbReference type="GO" id="GO:0012507">
    <property type="term" value="C:ER to Golgi transport vesicle membrane"/>
    <property type="evidence" value="ECO:0007669"/>
    <property type="project" value="TreeGrafter"/>
</dbReference>
<keyword evidence="4" id="KW-0653">Protein transport</keyword>
<name>A0A8T0HHX4_CERPU</name>
<evidence type="ECO:0000256" key="4">
    <source>
        <dbReference type="ARBA" id="ARBA00022927"/>
    </source>
</evidence>
<dbReference type="InterPro" id="IPR000727">
    <property type="entry name" value="T_SNARE_dom"/>
</dbReference>
<protein>
    <recommendedName>
        <fullName evidence="10">t-SNARE coiled-coil homology domain-containing protein</fullName>
    </recommendedName>
</protein>
<evidence type="ECO:0000256" key="1">
    <source>
        <dbReference type="ARBA" id="ARBA00004211"/>
    </source>
</evidence>
<evidence type="ECO:0000256" key="8">
    <source>
        <dbReference type="ARBA" id="ARBA00061068"/>
    </source>
</evidence>
<gene>
    <name evidence="11" type="ORF">KC19_6G161600</name>
</gene>
<dbReference type="PANTHER" id="PTHR21230">
    <property type="entry name" value="VESICLE TRANSPORT V-SNARE PROTEIN VTI1-RELATED"/>
    <property type="match status" value="1"/>
</dbReference>
<dbReference type="Gene3D" id="1.20.5.110">
    <property type="match status" value="1"/>
</dbReference>
<dbReference type="AlphaFoldDB" id="A0A8T0HHX4"/>
<keyword evidence="3 9" id="KW-0812">Transmembrane</keyword>
<dbReference type="GO" id="GO:0005484">
    <property type="term" value="F:SNAP receptor activity"/>
    <property type="evidence" value="ECO:0007669"/>
    <property type="project" value="InterPro"/>
</dbReference>
<dbReference type="GO" id="GO:0006906">
    <property type="term" value="P:vesicle fusion"/>
    <property type="evidence" value="ECO:0007669"/>
    <property type="project" value="TreeGrafter"/>
</dbReference>
<feature type="domain" description="T-SNARE coiled-coil homology" evidence="10">
    <location>
        <begin position="141"/>
        <end position="203"/>
    </location>
</feature>
<dbReference type="PROSITE" id="PS50192">
    <property type="entry name" value="T_SNARE"/>
    <property type="match status" value="1"/>
</dbReference>
<keyword evidence="12" id="KW-1185">Reference proteome</keyword>
<evidence type="ECO:0000259" key="10">
    <source>
        <dbReference type="PROSITE" id="PS50192"/>
    </source>
</evidence>
<dbReference type="GO" id="GO:0031902">
    <property type="term" value="C:late endosome membrane"/>
    <property type="evidence" value="ECO:0007669"/>
    <property type="project" value="TreeGrafter"/>
</dbReference>
<dbReference type="GO" id="GO:0015031">
    <property type="term" value="P:protein transport"/>
    <property type="evidence" value="ECO:0007669"/>
    <property type="project" value="UniProtKB-KW"/>
</dbReference>
<dbReference type="CDD" id="cd15861">
    <property type="entry name" value="SNARE_SNAP25N_23N_29N_SEC9N"/>
    <property type="match status" value="1"/>
</dbReference>
<keyword evidence="2" id="KW-0813">Transport</keyword>
<comment type="subcellular location">
    <subcellularLocation>
        <location evidence="1">Membrane</location>
        <topology evidence="1">Single-pass type IV membrane protein</topology>
    </subcellularLocation>
</comment>
<reference evidence="11 12" key="1">
    <citation type="submission" date="2020-06" db="EMBL/GenBank/DDBJ databases">
        <title>WGS assembly of Ceratodon purpureus strain R40.</title>
        <authorList>
            <person name="Carey S.B."/>
            <person name="Jenkins J."/>
            <person name="Shu S."/>
            <person name="Lovell J.T."/>
            <person name="Sreedasyam A."/>
            <person name="Maumus F."/>
            <person name="Tiley G.P."/>
            <person name="Fernandez-Pozo N."/>
            <person name="Barry K."/>
            <person name="Chen C."/>
            <person name="Wang M."/>
            <person name="Lipzen A."/>
            <person name="Daum C."/>
            <person name="Saski C.A."/>
            <person name="Payton A.C."/>
            <person name="Mcbreen J.C."/>
            <person name="Conrad R.E."/>
            <person name="Kollar L.M."/>
            <person name="Olsson S."/>
            <person name="Huttunen S."/>
            <person name="Landis J.B."/>
            <person name="Wickett N.J."/>
            <person name="Johnson M.G."/>
            <person name="Rensing S.A."/>
            <person name="Grimwood J."/>
            <person name="Schmutz J."/>
            <person name="Mcdaniel S.F."/>
        </authorList>
    </citation>
    <scope>NUCLEOTIDE SEQUENCE [LARGE SCALE GENOMIC DNA]</scope>
    <source>
        <strain evidence="11 12">R40</strain>
    </source>
</reference>
<dbReference type="GO" id="GO:0000149">
    <property type="term" value="F:SNARE binding"/>
    <property type="evidence" value="ECO:0007669"/>
    <property type="project" value="TreeGrafter"/>
</dbReference>
<comment type="caution">
    <text evidence="11">The sequence shown here is derived from an EMBL/GenBank/DDBJ whole genome shotgun (WGS) entry which is preliminary data.</text>
</comment>
<feature type="transmembrane region" description="Helical" evidence="9">
    <location>
        <begin position="213"/>
        <end position="233"/>
    </location>
</feature>
<evidence type="ECO:0000256" key="5">
    <source>
        <dbReference type="ARBA" id="ARBA00022989"/>
    </source>
</evidence>
<dbReference type="GO" id="GO:0005794">
    <property type="term" value="C:Golgi apparatus"/>
    <property type="evidence" value="ECO:0007669"/>
    <property type="project" value="TreeGrafter"/>
</dbReference>
<dbReference type="PANTHER" id="PTHR21230:SF79">
    <property type="entry name" value="T-SNARE COILED-COIL HOMOLOGY DOMAIN-CONTAINING PROTEIN"/>
    <property type="match status" value="1"/>
</dbReference>
<dbReference type="GO" id="GO:0005789">
    <property type="term" value="C:endoplasmic reticulum membrane"/>
    <property type="evidence" value="ECO:0007669"/>
    <property type="project" value="TreeGrafter"/>
</dbReference>
<evidence type="ECO:0000313" key="11">
    <source>
        <dbReference type="EMBL" id="KAG0570428.1"/>
    </source>
</evidence>
<evidence type="ECO:0000256" key="9">
    <source>
        <dbReference type="SAM" id="Phobius"/>
    </source>
</evidence>
<dbReference type="InterPro" id="IPR044766">
    <property type="entry name" value="NPSN/SNAP25-like_N_SNARE"/>
</dbReference>
<evidence type="ECO:0000313" key="12">
    <source>
        <dbReference type="Proteomes" id="UP000822688"/>
    </source>
</evidence>
<dbReference type="EMBL" id="CM026427">
    <property type="protein sequence ID" value="KAG0570428.1"/>
    <property type="molecule type" value="Genomic_DNA"/>
</dbReference>
<dbReference type="Pfam" id="PF12352">
    <property type="entry name" value="V-SNARE_C"/>
    <property type="match status" value="1"/>
</dbReference>
<dbReference type="SUPFAM" id="SSF58038">
    <property type="entry name" value="SNARE fusion complex"/>
    <property type="match status" value="1"/>
</dbReference>
<evidence type="ECO:0000256" key="3">
    <source>
        <dbReference type="ARBA" id="ARBA00022692"/>
    </source>
</evidence>
<organism evidence="11 12">
    <name type="scientific">Ceratodon purpureus</name>
    <name type="common">Fire moss</name>
    <name type="synonym">Dicranum purpureum</name>
    <dbReference type="NCBI Taxonomy" id="3225"/>
    <lineage>
        <taxon>Eukaryota</taxon>
        <taxon>Viridiplantae</taxon>
        <taxon>Streptophyta</taxon>
        <taxon>Embryophyta</taxon>
        <taxon>Bryophyta</taxon>
        <taxon>Bryophytina</taxon>
        <taxon>Bryopsida</taxon>
        <taxon>Dicranidae</taxon>
        <taxon>Pseudoditrichales</taxon>
        <taxon>Ditrichaceae</taxon>
        <taxon>Ceratodon</taxon>
    </lineage>
</organism>
<dbReference type="SMART" id="SM00397">
    <property type="entry name" value="t_SNARE"/>
    <property type="match status" value="1"/>
</dbReference>
<keyword evidence="6" id="KW-0175">Coiled coil</keyword>
<proteinExistence type="inferred from homology"/>
<evidence type="ECO:0000256" key="6">
    <source>
        <dbReference type="ARBA" id="ARBA00023054"/>
    </source>
</evidence>
<evidence type="ECO:0000256" key="2">
    <source>
        <dbReference type="ARBA" id="ARBA00022448"/>
    </source>
</evidence>
<evidence type="ECO:0000256" key="7">
    <source>
        <dbReference type="ARBA" id="ARBA00023136"/>
    </source>
</evidence>
<dbReference type="FunFam" id="1.20.5.110:FF:000021">
    <property type="entry name" value="novel plant SNARE 11"/>
    <property type="match status" value="1"/>
</dbReference>
<keyword evidence="5 9" id="KW-1133">Transmembrane helix</keyword>
<accession>A0A8T0HHX4</accession>
<keyword evidence="7 9" id="KW-0472">Membrane</keyword>
<sequence>MAAEVPPEVAAVEEEVQRIFKALNDGFQKLDKIKDVEKQRKQLEELTGKMRDVKRVLKDFDQGAKEGETKSSPEVVKLVAEKKKAFVRELNTYIALRKTFTSSIGNKNEVLEGGSQAKAAIVGGPRVASAMSTQELLHVGRKQMDETEKSIERSKRVVEDTMHIGTETAVTLKAQTEQLGRIVNELDTIHFSIKKAAQMVREIGKQMATDKCIMGFLFLVVAGIVTVIVVKIVQGQSKSKAKTSDAVAPTVAPAGARRLLSSLLDMDQ</sequence>
<dbReference type="Proteomes" id="UP000822688">
    <property type="component" value="Chromosome 6"/>
</dbReference>
<comment type="similarity">
    <text evidence="8">Belongs to the novel plant SNARE family.</text>
</comment>